<feature type="domain" description="FHA" evidence="3">
    <location>
        <begin position="237"/>
        <end position="287"/>
    </location>
</feature>
<dbReference type="OrthoDB" id="151099at2"/>
<keyword evidence="5" id="KW-1185">Reference proteome</keyword>
<dbReference type="Gene3D" id="2.60.200.20">
    <property type="match status" value="1"/>
</dbReference>
<evidence type="ECO:0000313" key="5">
    <source>
        <dbReference type="Proteomes" id="UP000235703"/>
    </source>
</evidence>
<dbReference type="InterPro" id="IPR000253">
    <property type="entry name" value="FHA_dom"/>
</dbReference>
<dbReference type="CDD" id="cd00060">
    <property type="entry name" value="FHA"/>
    <property type="match status" value="1"/>
</dbReference>
<evidence type="ECO:0000256" key="2">
    <source>
        <dbReference type="SAM" id="MobiDB-lite"/>
    </source>
</evidence>
<dbReference type="Pfam" id="PF00498">
    <property type="entry name" value="FHA"/>
    <property type="match status" value="1"/>
</dbReference>
<keyword evidence="1" id="KW-0597">Phosphoprotein</keyword>
<dbReference type="SUPFAM" id="SSF49879">
    <property type="entry name" value="SMAD/FHA domain"/>
    <property type="match status" value="1"/>
</dbReference>
<evidence type="ECO:0000313" key="4">
    <source>
        <dbReference type="EMBL" id="PMB96897.1"/>
    </source>
</evidence>
<dbReference type="GeneID" id="86843586"/>
<comment type="caution">
    <text evidence="4">The sequence shown here is derived from an EMBL/GenBank/DDBJ whole genome shotgun (WGS) entry which is preliminary data.</text>
</comment>
<feature type="region of interest" description="Disordered" evidence="2">
    <location>
        <begin position="180"/>
        <end position="221"/>
    </location>
</feature>
<accession>A0A2N6PDZ0</accession>
<dbReference type="AlphaFoldDB" id="A0A2N6PDZ0"/>
<dbReference type="Pfam" id="PF12401">
    <property type="entry name" value="FhaA_N"/>
    <property type="match status" value="1"/>
</dbReference>
<name>A0A2N6PDZ0_9MICO</name>
<dbReference type="PROSITE" id="PS50006">
    <property type="entry name" value="FHA_DOMAIN"/>
    <property type="match status" value="1"/>
</dbReference>
<gene>
    <name evidence="4" type="ORF">CJ198_13960</name>
</gene>
<reference evidence="4 5" key="1">
    <citation type="submission" date="2017-09" db="EMBL/GenBank/DDBJ databases">
        <title>Bacterial strain isolated from the female urinary microbiota.</title>
        <authorList>
            <person name="Thomas-White K."/>
            <person name="Kumar N."/>
            <person name="Forster S."/>
            <person name="Putonti C."/>
            <person name="Lawley T."/>
            <person name="Wolfe A.J."/>
        </authorList>
    </citation>
    <scope>NUCLEOTIDE SEQUENCE [LARGE SCALE GENOMIC DNA]</scope>
    <source>
        <strain evidence="4 5">UMB0680</strain>
    </source>
</reference>
<feature type="compositionally biased region" description="Low complexity" evidence="2">
    <location>
        <begin position="207"/>
        <end position="217"/>
    </location>
</feature>
<dbReference type="Gene3D" id="3.30.2320.60">
    <property type="entry name" value="FhaA, phosphopeptide-binding domain (DUF3662)"/>
    <property type="match status" value="1"/>
</dbReference>
<proteinExistence type="predicted"/>
<dbReference type="InterPro" id="IPR008984">
    <property type="entry name" value="SMAD_FHA_dom_sf"/>
</dbReference>
<feature type="region of interest" description="Disordered" evidence="2">
    <location>
        <begin position="119"/>
        <end position="143"/>
    </location>
</feature>
<sequence length="314" mass="33507">MGVLDRFERRIERVVNGAFAKAFRSQVEPVELAGALRTESDNRAAVVSRGRTLTANSYTIELSANDFDRLEPIQAELRRDLRQVVGDHAVEQGYSFVGPINVGFERAEDLDTGIYRVRSNTLRPDGSPAAQPPNRGGYDPESRANPIVAEEWEQRTGHTSSRPNPQVAPQATGYEQAPAYAGAPAPAMGRPRGAARPGAAAPGGAGSSAAGHPRPGSNIQCSAEIDGRSYRLGEGTTVFGRSSNSADIVLDDSGVSRRHFEITVRDGHATATDLGSTNGTLLDGRRITSVMLTDGARLTAGDTEVLFRHREMGG</sequence>
<organism evidence="4 5">
    <name type="scientific">Brevibacterium luteolum</name>
    <dbReference type="NCBI Taxonomy" id="199591"/>
    <lineage>
        <taxon>Bacteria</taxon>
        <taxon>Bacillati</taxon>
        <taxon>Actinomycetota</taxon>
        <taxon>Actinomycetes</taxon>
        <taxon>Micrococcales</taxon>
        <taxon>Brevibacteriaceae</taxon>
        <taxon>Brevibacterium</taxon>
    </lineage>
</organism>
<dbReference type="RefSeq" id="WP_102163220.1">
    <property type="nucleotide sequence ID" value="NZ_JALXPM010000040.1"/>
</dbReference>
<dbReference type="EMBL" id="PNFZ01000013">
    <property type="protein sequence ID" value="PMB96897.1"/>
    <property type="molecule type" value="Genomic_DNA"/>
</dbReference>
<dbReference type="PANTHER" id="PTHR23308">
    <property type="entry name" value="NUCLEAR INHIBITOR OF PROTEIN PHOSPHATASE-1"/>
    <property type="match status" value="1"/>
</dbReference>
<evidence type="ECO:0000259" key="3">
    <source>
        <dbReference type="PROSITE" id="PS50006"/>
    </source>
</evidence>
<dbReference type="InterPro" id="IPR042287">
    <property type="entry name" value="FhaA_N_sf"/>
</dbReference>
<evidence type="ECO:0000256" key="1">
    <source>
        <dbReference type="ARBA" id="ARBA00022553"/>
    </source>
</evidence>
<feature type="compositionally biased region" description="Low complexity" evidence="2">
    <location>
        <begin position="180"/>
        <end position="200"/>
    </location>
</feature>
<dbReference type="SMART" id="SM00240">
    <property type="entry name" value="FHA"/>
    <property type="match status" value="1"/>
</dbReference>
<dbReference type="Proteomes" id="UP000235703">
    <property type="component" value="Unassembled WGS sequence"/>
</dbReference>
<dbReference type="InterPro" id="IPR022128">
    <property type="entry name" value="FhaA_N"/>
</dbReference>
<dbReference type="InterPro" id="IPR050923">
    <property type="entry name" value="Cell_Proc_Reg/RNA_Proc"/>
</dbReference>
<protein>
    <submittedName>
        <fullName evidence="4">DUF2662 domain-containing protein</fullName>
    </submittedName>
</protein>